<evidence type="ECO:0000313" key="4">
    <source>
        <dbReference type="Proteomes" id="UP000256794"/>
    </source>
</evidence>
<gene>
    <name evidence="3" type="ORF">ATH84_103617</name>
</gene>
<keyword evidence="4" id="KW-1185">Reference proteome</keyword>
<dbReference type="Pfam" id="PF13938">
    <property type="entry name" value="DUF4213"/>
    <property type="match status" value="1"/>
</dbReference>
<sequence length="285" mass="30076">MSVPCPKDSAVSASYLERTYDAVTGILGAEAEARTVGRATLGLFFVAVTLDSGHTGLCATPLKDIPEAVCCPSSAMAMPFPGKLRGMGALRLAQEALSHAGLRRALGIAALNALAHLAAERRGPQGYCVVEDADAFDIARIRPDETAVVVGAFGPFLKALRGIGARHFVLEKDPATLRPNEMEHFRPAESYPRIVPKADVLLITGTTLVNDSLPGLIACARPEARVVLVGPTVPMLPDAFLARRGMILGTVRVADADALHEVLAQGGSGYHFFGKYAPKIVLAQD</sequence>
<dbReference type="Gene3D" id="3.40.50.11590">
    <property type="match status" value="1"/>
</dbReference>
<evidence type="ECO:0000313" key="3">
    <source>
        <dbReference type="EMBL" id="REG35256.1"/>
    </source>
</evidence>
<feature type="domain" description="DUF4213" evidence="2">
    <location>
        <begin position="27"/>
        <end position="114"/>
    </location>
</feature>
<dbReference type="InterPro" id="IPR007161">
    <property type="entry name" value="DUF364"/>
</dbReference>
<name>A0AAQ0HEI0_PARVE</name>
<reference evidence="3 4" key="1">
    <citation type="submission" date="2018-08" db="EMBL/GenBank/DDBJ databases">
        <title>Genomic Encyclopedia of Archaeal and Bacterial Type Strains, Phase II (KMG-II): from individual species to whole genera.</title>
        <authorList>
            <person name="Goeker M."/>
        </authorList>
    </citation>
    <scope>NUCLEOTIDE SEQUENCE [LARGE SCALE GENOMIC DNA]</scope>
    <source>
        <strain evidence="3 4">DSM 582</strain>
    </source>
</reference>
<dbReference type="Pfam" id="PF04016">
    <property type="entry name" value="DUF364"/>
    <property type="match status" value="1"/>
</dbReference>
<protein>
    <submittedName>
        <fullName evidence="3">Uncharacterized protein (DUF4213/DUF364 family)</fullName>
    </submittedName>
</protein>
<evidence type="ECO:0000259" key="1">
    <source>
        <dbReference type="Pfam" id="PF04016"/>
    </source>
</evidence>
<accession>A0AAQ0HEI0</accession>
<dbReference type="AlphaFoldDB" id="A0AAQ0HEI0"/>
<dbReference type="InterPro" id="IPR025251">
    <property type="entry name" value="DUF4213"/>
</dbReference>
<dbReference type="SUPFAM" id="SSF159713">
    <property type="entry name" value="Dhaf3308-like"/>
    <property type="match status" value="1"/>
</dbReference>
<dbReference type="Proteomes" id="UP000256794">
    <property type="component" value="Unassembled WGS sequence"/>
</dbReference>
<organism evidence="3 4">
    <name type="scientific">Paracoccus versutus</name>
    <name type="common">Thiobacillus versutus</name>
    <dbReference type="NCBI Taxonomy" id="34007"/>
    <lineage>
        <taxon>Bacteria</taxon>
        <taxon>Pseudomonadati</taxon>
        <taxon>Pseudomonadota</taxon>
        <taxon>Alphaproteobacteria</taxon>
        <taxon>Rhodobacterales</taxon>
        <taxon>Paracoccaceae</taxon>
        <taxon>Paracoccus</taxon>
    </lineage>
</organism>
<dbReference type="EMBL" id="QUMX01000036">
    <property type="protein sequence ID" value="REG35256.1"/>
    <property type="molecule type" value="Genomic_DNA"/>
</dbReference>
<proteinExistence type="predicted"/>
<evidence type="ECO:0000259" key="2">
    <source>
        <dbReference type="Pfam" id="PF13938"/>
    </source>
</evidence>
<comment type="caution">
    <text evidence="3">The sequence shown here is derived from an EMBL/GenBank/DDBJ whole genome shotgun (WGS) entry which is preliminary data.</text>
</comment>
<feature type="domain" description="Putative heavy-metal chelation" evidence="1">
    <location>
        <begin position="134"/>
        <end position="281"/>
    </location>
</feature>